<protein>
    <recommendedName>
        <fullName evidence="1">MAE-28990/MAE-18760-like HEPN domain-containing protein</fullName>
    </recommendedName>
</protein>
<dbReference type="EMBL" id="JAERRC010000028">
    <property type="protein sequence ID" value="MBL0706132.1"/>
    <property type="molecule type" value="Genomic_DNA"/>
</dbReference>
<feature type="domain" description="MAE-28990/MAE-18760-like HEPN" evidence="1">
    <location>
        <begin position="12"/>
        <end position="211"/>
    </location>
</feature>
<evidence type="ECO:0000313" key="2">
    <source>
        <dbReference type="EMBL" id="MBL0706132.1"/>
    </source>
</evidence>
<evidence type="ECO:0000259" key="1">
    <source>
        <dbReference type="Pfam" id="PF18737"/>
    </source>
</evidence>
<reference evidence="2 3" key="1">
    <citation type="submission" date="2021-01" db="EMBL/GenBank/DDBJ databases">
        <title>Genome public.</title>
        <authorList>
            <person name="Liu C."/>
            <person name="Sun Q."/>
        </authorList>
    </citation>
    <scope>NUCLEOTIDE SEQUENCE [LARGE SCALE GENOMIC DNA]</scope>
    <source>
        <strain evidence="2 3">JC656</strain>
    </source>
</reference>
<name>A0ABS1K4B8_9MICC</name>
<dbReference type="Proteomes" id="UP000639051">
    <property type="component" value="Unassembled WGS sequence"/>
</dbReference>
<evidence type="ECO:0000313" key="3">
    <source>
        <dbReference type="Proteomes" id="UP000639051"/>
    </source>
</evidence>
<keyword evidence="3" id="KW-1185">Reference proteome</keyword>
<dbReference type="RefSeq" id="WP_189694469.1">
    <property type="nucleotide sequence ID" value="NZ_BNCM01000011.1"/>
</dbReference>
<proteinExistence type="predicted"/>
<sequence>MAKIRSVEALDDAISTEVAWRKQELTTTLKVIQQSTGNARRANIRSGVVILYAHWEGWVKVVAQLYIRYVNTQRNSYEKLSDAFLGNALKTRMDAVAMAARPLTHNEFASFVRSGLAERASLSESLVRSESNLSSSVFFEILERLGLERNQLYSLRANMIDQELVHRRNTIAHGQHLELGLDEFQGLRTKTMELLELFTDQVRNAASTGDYLAQPANQA</sequence>
<dbReference type="InterPro" id="IPR040788">
    <property type="entry name" value="HEPN_MAE_28990"/>
</dbReference>
<gene>
    <name evidence="2" type="ORF">JJE72_11525</name>
</gene>
<comment type="caution">
    <text evidence="2">The sequence shown here is derived from an EMBL/GenBank/DDBJ whole genome shotgun (WGS) entry which is preliminary data.</text>
</comment>
<accession>A0ABS1K4B8</accession>
<dbReference type="Pfam" id="PF18737">
    <property type="entry name" value="HEPN_MAE_28990"/>
    <property type="match status" value="1"/>
</dbReference>
<organism evidence="2 3">
    <name type="scientific">Sinomonas cellulolyticus</name>
    <dbReference type="NCBI Taxonomy" id="2801916"/>
    <lineage>
        <taxon>Bacteria</taxon>
        <taxon>Bacillati</taxon>
        <taxon>Actinomycetota</taxon>
        <taxon>Actinomycetes</taxon>
        <taxon>Micrococcales</taxon>
        <taxon>Micrococcaceae</taxon>
        <taxon>Sinomonas</taxon>
    </lineage>
</organism>